<accession>A0A4V3CMV6</accession>
<evidence type="ECO:0000313" key="3">
    <source>
        <dbReference type="Proteomes" id="UP000295531"/>
    </source>
</evidence>
<keyword evidence="3" id="KW-1185">Reference proteome</keyword>
<gene>
    <name evidence="2" type="ORF">DEU29_11276</name>
</gene>
<organism evidence="2 3">
    <name type="scientific">Idiomarina aquatica</name>
    <dbReference type="NCBI Taxonomy" id="1327752"/>
    <lineage>
        <taxon>Bacteria</taxon>
        <taxon>Pseudomonadati</taxon>
        <taxon>Pseudomonadota</taxon>
        <taxon>Gammaproteobacteria</taxon>
        <taxon>Alteromonadales</taxon>
        <taxon>Idiomarinaceae</taxon>
        <taxon>Idiomarina</taxon>
    </lineage>
</organism>
<keyword evidence="1" id="KW-1133">Transmembrane helix</keyword>
<reference evidence="2 3" key="1">
    <citation type="submission" date="2019-03" db="EMBL/GenBank/DDBJ databases">
        <title>Freshwater and sediment microbial communities from various areas in North America, analyzing microbe dynamics in response to fracking.</title>
        <authorList>
            <person name="Lamendella R."/>
        </authorList>
    </citation>
    <scope>NUCLEOTIDE SEQUENCE [LARGE SCALE GENOMIC DNA]</scope>
    <source>
        <strain evidence="2 3">18_TX</strain>
    </source>
</reference>
<evidence type="ECO:0000313" key="2">
    <source>
        <dbReference type="EMBL" id="TDP31672.1"/>
    </source>
</evidence>
<sequence length="57" mass="6629">MIRFIFLIPLVLSLAWIVYLQLNGWTLKQGLKGFGYIAIFSTVIAVFYTLMMWLTGR</sequence>
<dbReference type="AlphaFoldDB" id="A0A4V3CMV6"/>
<dbReference type="EMBL" id="SNXI01000012">
    <property type="protein sequence ID" value="TDP31672.1"/>
    <property type="molecule type" value="Genomic_DNA"/>
</dbReference>
<comment type="caution">
    <text evidence="2">The sequence shown here is derived from an EMBL/GenBank/DDBJ whole genome shotgun (WGS) entry which is preliminary data.</text>
</comment>
<feature type="transmembrane region" description="Helical" evidence="1">
    <location>
        <begin position="36"/>
        <end position="54"/>
    </location>
</feature>
<proteinExistence type="predicted"/>
<dbReference type="RefSeq" id="WP_166635901.1">
    <property type="nucleotide sequence ID" value="NZ_SNXI01000012.1"/>
</dbReference>
<dbReference type="Proteomes" id="UP000295531">
    <property type="component" value="Unassembled WGS sequence"/>
</dbReference>
<name>A0A4V3CMV6_9GAMM</name>
<protein>
    <submittedName>
        <fullName evidence="2">Uncharacterized protein</fullName>
    </submittedName>
</protein>
<keyword evidence="1" id="KW-0812">Transmembrane</keyword>
<keyword evidence="1" id="KW-0472">Membrane</keyword>
<evidence type="ECO:0000256" key="1">
    <source>
        <dbReference type="SAM" id="Phobius"/>
    </source>
</evidence>